<dbReference type="InterPro" id="IPR018165">
    <property type="entry name" value="Ala-tRNA-synth_IIc_core"/>
</dbReference>
<dbReference type="InterPro" id="IPR012947">
    <property type="entry name" value="tRNA_SAD"/>
</dbReference>
<feature type="binding site" evidence="11">
    <location>
        <position position="558"/>
    </location>
    <ligand>
        <name>Zn(2+)</name>
        <dbReference type="ChEBI" id="CHEBI:29105"/>
    </ligand>
</feature>
<comment type="similarity">
    <text evidence="1 11">Belongs to the class-II aminoacyl-tRNA synthetase family.</text>
</comment>
<dbReference type="PRINTS" id="PR00980">
    <property type="entry name" value="TRNASYNTHALA"/>
</dbReference>
<dbReference type="Gene3D" id="2.40.30.130">
    <property type="match status" value="1"/>
</dbReference>
<dbReference type="KEGG" id="haby:HLVA_13510"/>
<dbReference type="AlphaFoldDB" id="A0AAU9DH27"/>
<dbReference type="SMART" id="SM00863">
    <property type="entry name" value="tRNA_SAD"/>
    <property type="match status" value="1"/>
</dbReference>
<comment type="catalytic activity">
    <reaction evidence="11">
        <text>tRNA(Ala) + L-alanine + ATP = L-alanyl-tRNA(Ala) + AMP + diphosphate</text>
        <dbReference type="Rhea" id="RHEA:12540"/>
        <dbReference type="Rhea" id="RHEA-COMP:9657"/>
        <dbReference type="Rhea" id="RHEA-COMP:9923"/>
        <dbReference type="ChEBI" id="CHEBI:30616"/>
        <dbReference type="ChEBI" id="CHEBI:33019"/>
        <dbReference type="ChEBI" id="CHEBI:57972"/>
        <dbReference type="ChEBI" id="CHEBI:78442"/>
        <dbReference type="ChEBI" id="CHEBI:78497"/>
        <dbReference type="ChEBI" id="CHEBI:456215"/>
        <dbReference type="EC" id="6.1.1.7"/>
    </reaction>
</comment>
<dbReference type="FunFam" id="3.30.980.10:FF:000004">
    <property type="entry name" value="Alanine--tRNA ligase, cytoplasmic"/>
    <property type="match status" value="1"/>
</dbReference>
<dbReference type="InterPro" id="IPR050058">
    <property type="entry name" value="Ala-tRNA_ligase"/>
</dbReference>
<dbReference type="Gene3D" id="3.10.310.40">
    <property type="match status" value="1"/>
</dbReference>
<dbReference type="GO" id="GO:0000049">
    <property type="term" value="F:tRNA binding"/>
    <property type="evidence" value="ECO:0007669"/>
    <property type="project" value="UniProtKB-KW"/>
</dbReference>
<feature type="binding site" evidence="11">
    <location>
        <position position="656"/>
    </location>
    <ligand>
        <name>Zn(2+)</name>
        <dbReference type="ChEBI" id="CHEBI:29105"/>
    </ligand>
</feature>
<dbReference type="GO" id="GO:0005524">
    <property type="term" value="F:ATP binding"/>
    <property type="evidence" value="ECO:0007669"/>
    <property type="project" value="UniProtKB-UniRule"/>
</dbReference>
<comment type="domain">
    <text evidence="11">Consists of three domains; the N-terminal catalytic domain, the editing domain and the C-terminal C-Ala domain. The editing domain removes incorrectly charged amino acids, while the C-Ala domain, along with tRNA(Ala), serves as a bridge to cooperatively bring together the editing and aminoacylation centers thus stimulating deacylation of misacylated tRNAs.</text>
</comment>
<dbReference type="Gene3D" id="3.30.930.10">
    <property type="entry name" value="Bira Bifunctional Protein, Domain 2"/>
    <property type="match status" value="1"/>
</dbReference>
<keyword evidence="12" id="KW-0175">Coiled coil</keyword>
<dbReference type="EC" id="6.1.1.7" evidence="11"/>
<dbReference type="Pfam" id="PF02272">
    <property type="entry name" value="DHHA1"/>
    <property type="match status" value="1"/>
</dbReference>
<dbReference type="SUPFAM" id="SSF55681">
    <property type="entry name" value="Class II aaRS and biotin synthetases"/>
    <property type="match status" value="1"/>
</dbReference>
<dbReference type="GO" id="GO:0008270">
    <property type="term" value="F:zinc ion binding"/>
    <property type="evidence" value="ECO:0007669"/>
    <property type="project" value="UniProtKB-UniRule"/>
</dbReference>
<dbReference type="Pfam" id="PF01411">
    <property type="entry name" value="tRNA-synt_2c"/>
    <property type="match status" value="1"/>
</dbReference>
<dbReference type="InterPro" id="IPR023033">
    <property type="entry name" value="Ala_tRNA_ligase_euk/bac"/>
</dbReference>
<keyword evidence="4 11" id="KW-0479">Metal-binding</keyword>
<evidence type="ECO:0000256" key="11">
    <source>
        <dbReference type="HAMAP-Rule" id="MF_00036"/>
    </source>
</evidence>
<keyword evidence="9 11" id="KW-0648">Protein biosynthesis</keyword>
<dbReference type="GO" id="GO:0006419">
    <property type="term" value="P:alanyl-tRNA aminoacylation"/>
    <property type="evidence" value="ECO:0007669"/>
    <property type="project" value="UniProtKB-UniRule"/>
</dbReference>
<feature type="binding site" evidence="11">
    <location>
        <position position="660"/>
    </location>
    <ligand>
        <name>Zn(2+)</name>
        <dbReference type="ChEBI" id="CHEBI:29105"/>
    </ligand>
</feature>
<dbReference type="EMBL" id="AP027059">
    <property type="protein sequence ID" value="BDU50782.1"/>
    <property type="molecule type" value="Genomic_DNA"/>
</dbReference>
<dbReference type="FunFam" id="3.30.930.10:FF:000004">
    <property type="entry name" value="Alanine--tRNA ligase"/>
    <property type="match status" value="1"/>
</dbReference>
<reference evidence="14 15" key="1">
    <citation type="submission" date="2022-11" db="EMBL/GenBank/DDBJ databases">
        <title>Haliovirga abyssi gen. nov., sp. nov., a mesophilic fermentative bacterium isolated from the Iheya North hydrothermal field and the proposal of Haliovirgaceae fam. nov.</title>
        <authorList>
            <person name="Miyazaki U."/>
            <person name="Tame A."/>
            <person name="Miyazaki J."/>
            <person name="Takai K."/>
            <person name="Sawayama S."/>
            <person name="Kitajima M."/>
            <person name="Okamoto A."/>
            <person name="Nakagawa S."/>
        </authorList>
    </citation>
    <scope>NUCLEOTIDE SEQUENCE [LARGE SCALE GENOMIC DNA]</scope>
    <source>
        <strain evidence="14 15">IC12</strain>
    </source>
</reference>
<dbReference type="PANTHER" id="PTHR11777">
    <property type="entry name" value="ALANYL-TRNA SYNTHETASE"/>
    <property type="match status" value="1"/>
</dbReference>
<evidence type="ECO:0000256" key="1">
    <source>
        <dbReference type="ARBA" id="ARBA00008226"/>
    </source>
</evidence>
<dbReference type="Gene3D" id="3.30.54.20">
    <property type="match status" value="1"/>
</dbReference>
<dbReference type="GO" id="GO:0004813">
    <property type="term" value="F:alanine-tRNA ligase activity"/>
    <property type="evidence" value="ECO:0007669"/>
    <property type="project" value="UniProtKB-UniRule"/>
</dbReference>
<dbReference type="InterPro" id="IPR002318">
    <property type="entry name" value="Ala-tRNA-lgiase_IIc"/>
</dbReference>
<dbReference type="HAMAP" id="MF_00036_B">
    <property type="entry name" value="Ala_tRNA_synth_B"/>
    <property type="match status" value="1"/>
</dbReference>
<evidence type="ECO:0000256" key="8">
    <source>
        <dbReference type="ARBA" id="ARBA00022884"/>
    </source>
</evidence>
<dbReference type="InterPro" id="IPR018162">
    <property type="entry name" value="Ala-tRNA-ligase_IIc_anticod-bd"/>
</dbReference>
<keyword evidence="6 11" id="KW-0862">Zinc</keyword>
<evidence type="ECO:0000313" key="14">
    <source>
        <dbReference type="EMBL" id="BDU50782.1"/>
    </source>
</evidence>
<protein>
    <recommendedName>
        <fullName evidence="11">Alanine--tRNA ligase</fullName>
        <ecNumber evidence="11">6.1.1.7</ecNumber>
    </recommendedName>
    <alternativeName>
        <fullName evidence="11">Alanyl-tRNA synthetase</fullName>
        <shortName evidence="11">AlaRS</shortName>
    </alternativeName>
</protein>
<dbReference type="FunFam" id="3.10.310.40:FF:000001">
    <property type="entry name" value="Alanine--tRNA ligase"/>
    <property type="match status" value="1"/>
</dbReference>
<accession>A0AAU9DH27</accession>
<dbReference type="Gene3D" id="6.10.250.550">
    <property type="match status" value="1"/>
</dbReference>
<dbReference type="SUPFAM" id="SSF55186">
    <property type="entry name" value="ThrRS/AlaRS common domain"/>
    <property type="match status" value="1"/>
</dbReference>
<keyword evidence="7 11" id="KW-0067">ATP-binding</keyword>
<keyword evidence="2 11" id="KW-0820">tRNA-binding</keyword>
<keyword evidence="10 11" id="KW-0030">Aminoacyl-tRNA synthetase</keyword>
<dbReference type="NCBIfam" id="TIGR00344">
    <property type="entry name" value="alaS"/>
    <property type="match status" value="1"/>
</dbReference>
<keyword evidence="11" id="KW-0963">Cytoplasm</keyword>
<comment type="function">
    <text evidence="11">Catalyzes the attachment of alanine to tRNA(Ala) in a two-step reaction: alanine is first activated by ATP to form Ala-AMP and then transferred to the acceptor end of tRNA(Ala). Also edits incorrectly charged Ser-tRNA(Ala) and Gly-tRNA(Ala) via its editing domain.</text>
</comment>
<feature type="coiled-coil region" evidence="12">
    <location>
        <begin position="701"/>
        <end position="749"/>
    </location>
</feature>
<evidence type="ECO:0000256" key="9">
    <source>
        <dbReference type="ARBA" id="ARBA00022917"/>
    </source>
</evidence>
<name>A0AAU9DH27_9FUSO</name>
<dbReference type="CDD" id="cd00673">
    <property type="entry name" value="AlaRS_core"/>
    <property type="match status" value="1"/>
</dbReference>
<keyword evidence="5 11" id="KW-0547">Nucleotide-binding</keyword>
<dbReference type="SUPFAM" id="SSF101353">
    <property type="entry name" value="Putative anticodon-binding domain of alanyl-tRNA synthetase (AlaRS)"/>
    <property type="match status" value="1"/>
</dbReference>
<comment type="cofactor">
    <cofactor evidence="11">
        <name>Zn(2+)</name>
        <dbReference type="ChEBI" id="CHEBI:29105"/>
    </cofactor>
    <text evidence="11">Binds 1 zinc ion per subunit.</text>
</comment>
<comment type="subcellular location">
    <subcellularLocation>
        <location evidence="11">Cytoplasm</location>
    </subcellularLocation>
</comment>
<keyword evidence="3 11" id="KW-0436">Ligase</keyword>
<dbReference type="SUPFAM" id="SSF50447">
    <property type="entry name" value="Translation proteins"/>
    <property type="match status" value="1"/>
</dbReference>
<dbReference type="FunFam" id="3.30.54.20:FF:000001">
    <property type="entry name" value="Alanine--tRNA ligase"/>
    <property type="match status" value="1"/>
</dbReference>
<evidence type="ECO:0000256" key="12">
    <source>
        <dbReference type="SAM" id="Coils"/>
    </source>
</evidence>
<dbReference type="InterPro" id="IPR045864">
    <property type="entry name" value="aa-tRNA-synth_II/BPL/LPL"/>
</dbReference>
<evidence type="ECO:0000256" key="10">
    <source>
        <dbReference type="ARBA" id="ARBA00023146"/>
    </source>
</evidence>
<dbReference type="GO" id="GO:0005829">
    <property type="term" value="C:cytosol"/>
    <property type="evidence" value="ECO:0007669"/>
    <property type="project" value="TreeGrafter"/>
</dbReference>
<dbReference type="InterPro" id="IPR018163">
    <property type="entry name" value="Thr/Ala-tRNA-synth_IIc_edit"/>
</dbReference>
<dbReference type="Pfam" id="PF07973">
    <property type="entry name" value="tRNA_SAD"/>
    <property type="match status" value="1"/>
</dbReference>
<evidence type="ECO:0000313" key="15">
    <source>
        <dbReference type="Proteomes" id="UP001321582"/>
    </source>
</evidence>
<dbReference type="Proteomes" id="UP001321582">
    <property type="component" value="Chromosome"/>
</dbReference>
<dbReference type="RefSeq" id="WP_307903638.1">
    <property type="nucleotide sequence ID" value="NZ_AP027059.1"/>
</dbReference>
<keyword evidence="8 11" id="KW-0694">RNA-binding</keyword>
<dbReference type="InterPro" id="IPR009000">
    <property type="entry name" value="Transl_B-barrel_sf"/>
</dbReference>
<evidence type="ECO:0000256" key="7">
    <source>
        <dbReference type="ARBA" id="ARBA00022840"/>
    </source>
</evidence>
<sequence>MFTGNEIRKKFLDFFEQKMHKKYESASLVPDDPTMLLTIAGMVPFKPFFMGKQVPTYKRATSCQKCIRTNDLENVGRTARHQTFFEMLGNFSFGDYFKEEAIVWAWEFITEELKLSKDKLWISVYKDDEESIKIWNEKAGVSLDRIVKMDEDNFWSAGPTGSCGPSSEIYVDLGEDKGCDSPTCGVGCDCDRYIEIWNLVFTEYNRLEDGTLEPLPKKNIDTGMGLERITSVIQNVSSNFDTDLLKPLVEEVAKATGVKYNEKENIDFSLRVIADHIRAVTFLIGDGVLPSNDGRGYVLRRILRRAARHGRLLGYKKSFLYELSDKVIDMMGEFYPEIVKNSDHIKKVISIEEEKFEATLDQGIILTNNEIKKLKLEKKDKMNSEIVFKLYDTYGFPFELTEEICQENNIKIVYDEFKEKMEEQKNRARNSREVIKEKIEDSFIEEFYKENGKTEFLGYENLKLEGKVLHKKDIDTETYEVIFDKTPFYAESGGQIADSGIIKNRTFKGKVLNVQKRKDIFIHIVKIIEGNLKIGDNLTLNVDKEKREAVTKNHTATHLLQAALQEVIGKHVHQAGSYVNRERLRFDFSHYESIKKEEIEEIERIVNREILKNHKVDISLKNIDEAKKMGAMALFGDKYGDVVRVVKISDFSIELCGGTHVNSTGEIGLFKIVTETGIAAGTRRIEAITGLNSLEYLTKLEDRTEDLAEILKVDKDKLEEKANKLLDENRELKKNISELNSKLASIEADKFLENPEMINGINVIIKAFKGQNPQNLRKMADKAKDKLKSCVVVFGTNNGKAIFLVSVTKDLIEKGIKAGDIVREVAKIAEGNGGGRPDFAQAGGKAGNKVQEALNFAKKLLEEKL</sequence>
<dbReference type="GO" id="GO:0002161">
    <property type="term" value="F:aminoacyl-tRNA deacylase activity"/>
    <property type="evidence" value="ECO:0007669"/>
    <property type="project" value="TreeGrafter"/>
</dbReference>
<proteinExistence type="inferred from homology"/>
<evidence type="ECO:0000256" key="2">
    <source>
        <dbReference type="ARBA" id="ARBA00022555"/>
    </source>
</evidence>
<dbReference type="Gene3D" id="3.30.980.10">
    <property type="entry name" value="Threonyl-trna Synthetase, Chain A, domain 2"/>
    <property type="match status" value="1"/>
</dbReference>
<gene>
    <name evidence="11 14" type="primary">alaS</name>
    <name evidence="14" type="ORF">HLVA_13510</name>
</gene>
<feature type="binding site" evidence="11">
    <location>
        <position position="554"/>
    </location>
    <ligand>
        <name>Zn(2+)</name>
        <dbReference type="ChEBI" id="CHEBI:29105"/>
    </ligand>
</feature>
<dbReference type="PANTHER" id="PTHR11777:SF9">
    <property type="entry name" value="ALANINE--TRNA LIGASE, CYTOPLASMIC"/>
    <property type="match status" value="1"/>
</dbReference>
<evidence type="ECO:0000259" key="13">
    <source>
        <dbReference type="PROSITE" id="PS50860"/>
    </source>
</evidence>
<keyword evidence="15" id="KW-1185">Reference proteome</keyword>
<dbReference type="InterPro" id="IPR018164">
    <property type="entry name" value="Ala-tRNA-synth_IIc_N"/>
</dbReference>
<evidence type="ECO:0000256" key="6">
    <source>
        <dbReference type="ARBA" id="ARBA00022833"/>
    </source>
</evidence>
<dbReference type="InterPro" id="IPR003156">
    <property type="entry name" value="DHHA1_dom"/>
</dbReference>
<evidence type="ECO:0000256" key="5">
    <source>
        <dbReference type="ARBA" id="ARBA00022741"/>
    </source>
</evidence>
<evidence type="ECO:0000256" key="4">
    <source>
        <dbReference type="ARBA" id="ARBA00022723"/>
    </source>
</evidence>
<evidence type="ECO:0000256" key="3">
    <source>
        <dbReference type="ARBA" id="ARBA00022598"/>
    </source>
</evidence>
<organism evidence="14 15">
    <name type="scientific">Haliovirga abyssi</name>
    <dbReference type="NCBI Taxonomy" id="2996794"/>
    <lineage>
        <taxon>Bacteria</taxon>
        <taxon>Fusobacteriati</taxon>
        <taxon>Fusobacteriota</taxon>
        <taxon>Fusobacteriia</taxon>
        <taxon>Fusobacteriales</taxon>
        <taxon>Haliovirgaceae</taxon>
        <taxon>Haliovirga</taxon>
    </lineage>
</organism>
<dbReference type="PROSITE" id="PS50860">
    <property type="entry name" value="AA_TRNA_LIGASE_II_ALA"/>
    <property type="match status" value="1"/>
</dbReference>
<feature type="domain" description="Alanyl-transfer RNA synthetases family profile" evidence="13">
    <location>
        <begin position="2"/>
        <end position="699"/>
    </location>
</feature>
<feature type="coiled-coil region" evidence="12">
    <location>
        <begin position="407"/>
        <end position="441"/>
    </location>
</feature>